<accession>A0ABW7JJC3</accession>
<comment type="caution">
    <text evidence="1">The sequence shown here is derived from an EMBL/GenBank/DDBJ whole genome shotgun (WGS) entry which is preliminary data.</text>
</comment>
<dbReference type="RefSeq" id="WP_395113293.1">
    <property type="nucleotide sequence ID" value="NZ_JBIMSO010000030.1"/>
</dbReference>
<protein>
    <submittedName>
        <fullName evidence="1">Uncharacterized protein</fullName>
    </submittedName>
</protein>
<reference evidence="1 2" key="1">
    <citation type="submission" date="2024-10" db="EMBL/GenBank/DDBJ databases">
        <authorList>
            <person name="Riesco R."/>
        </authorList>
    </citation>
    <scope>NUCLEOTIDE SEQUENCE [LARGE SCALE GENOMIC DNA]</scope>
    <source>
        <strain evidence="1 2">NCIMB 15449</strain>
    </source>
</reference>
<evidence type="ECO:0000313" key="2">
    <source>
        <dbReference type="Proteomes" id="UP001609175"/>
    </source>
</evidence>
<name>A0ABW7JJC3_9NOCA</name>
<dbReference type="Proteomes" id="UP001609175">
    <property type="component" value="Unassembled WGS sequence"/>
</dbReference>
<proteinExistence type="predicted"/>
<sequence>MKVVERRLQNIALDSLFVQVEAVEECLIEIPPDLVASPYVQASRISDEVDRARQNCHADGHFSTCS</sequence>
<organism evidence="1 2">
    <name type="scientific">Antrihabitans spumae</name>
    <dbReference type="NCBI Taxonomy" id="3373370"/>
    <lineage>
        <taxon>Bacteria</taxon>
        <taxon>Bacillati</taxon>
        <taxon>Actinomycetota</taxon>
        <taxon>Actinomycetes</taxon>
        <taxon>Mycobacteriales</taxon>
        <taxon>Nocardiaceae</taxon>
        <taxon>Antrihabitans</taxon>
    </lineage>
</organism>
<dbReference type="EMBL" id="JBIMSO010000030">
    <property type="protein sequence ID" value="MFH5207855.1"/>
    <property type="molecule type" value="Genomic_DNA"/>
</dbReference>
<gene>
    <name evidence="1" type="ORF">ACHIPZ_06450</name>
</gene>
<evidence type="ECO:0000313" key="1">
    <source>
        <dbReference type="EMBL" id="MFH5207855.1"/>
    </source>
</evidence>